<dbReference type="GO" id="GO:0009103">
    <property type="term" value="P:lipopolysaccharide biosynthetic process"/>
    <property type="evidence" value="ECO:0007669"/>
    <property type="project" value="TreeGrafter"/>
</dbReference>
<keyword evidence="1" id="KW-0808">Transferase</keyword>
<dbReference type="PANTHER" id="PTHR46401:SF2">
    <property type="entry name" value="GLYCOSYLTRANSFERASE WBBK-RELATED"/>
    <property type="match status" value="1"/>
</dbReference>
<evidence type="ECO:0000256" key="1">
    <source>
        <dbReference type="ARBA" id="ARBA00022679"/>
    </source>
</evidence>
<gene>
    <name evidence="3" type="ORF">AYP45_16380</name>
</gene>
<evidence type="ECO:0000313" key="4">
    <source>
        <dbReference type="Proteomes" id="UP000189681"/>
    </source>
</evidence>
<organism evidence="3 4">
    <name type="scientific">Candidatus Brocadia carolinensis</name>
    <dbReference type="NCBI Taxonomy" id="1004156"/>
    <lineage>
        <taxon>Bacteria</taxon>
        <taxon>Pseudomonadati</taxon>
        <taxon>Planctomycetota</taxon>
        <taxon>Candidatus Brocadiia</taxon>
        <taxon>Candidatus Brocadiales</taxon>
        <taxon>Candidatus Brocadiaceae</taxon>
        <taxon>Candidatus Brocadia</taxon>
    </lineage>
</organism>
<evidence type="ECO:0000259" key="2">
    <source>
        <dbReference type="Pfam" id="PF00534"/>
    </source>
</evidence>
<accession>A0A1V4APY6</accession>
<dbReference type="EMBL" id="AYTS01000168">
    <property type="protein sequence ID" value="OOP55177.1"/>
    <property type="molecule type" value="Genomic_DNA"/>
</dbReference>
<dbReference type="AlphaFoldDB" id="A0A1V4APY6"/>
<sequence length="392" mass="44221">MKIAINTTSAVAGGGVTYIKNLLASLSQLNTTHHYLILTTHAGKELFSFPHPQFTFLSFRLPSGSPVLRLCWEQIFLPLFLKRENVTLLFSPANVCPLFTKLTNVVMIQNIEPFSNSVPVNRGFIQRLRLKFLKLLTTLSIQKAQIAIFPSTKARVDTEKSGVLMKQAEVIYHGINRALFHPIQGNDNTLLQLKKEYRIDTFLLFVSNIQRYKNFFELIKAFVLLRDKIDSAIQLVLAGTCFDRKYFNEMTAFITREGYDHRILFLGRVPYEDLPYLYSACKLFVYPSTCESFGMTLVEAMACGAPILASHSEPMPEICADAALYFNPTNPAVIADAIRKTLNNQDMISALARNSLERAKIFSWDNTAIHTLQTFLSAAKPQPHPGKPLNGF</sequence>
<dbReference type="Proteomes" id="UP000189681">
    <property type="component" value="Unassembled WGS sequence"/>
</dbReference>
<feature type="domain" description="Glycosyl transferase family 1" evidence="2">
    <location>
        <begin position="200"/>
        <end position="355"/>
    </location>
</feature>
<dbReference type="InterPro" id="IPR001296">
    <property type="entry name" value="Glyco_trans_1"/>
</dbReference>
<dbReference type="STRING" id="1004156.AYP45_16380"/>
<reference evidence="3 4" key="1">
    <citation type="journal article" date="2017" name="Water Res.">
        <title>Discovery and metagenomic analysis of an anammox bacterial enrichment related to Candidatus "Brocadia caroliniensis" in a full-scale glycerol-fed nitritation-denitritation separate centrate treatment process.</title>
        <authorList>
            <person name="Park H."/>
            <person name="Brotto A.C."/>
            <person name="van Loosdrecht M.C."/>
            <person name="Chandran K."/>
        </authorList>
    </citation>
    <scope>NUCLEOTIDE SEQUENCE [LARGE SCALE GENOMIC DNA]</scope>
    <source>
        <strain evidence="3">26THWARD</strain>
    </source>
</reference>
<name>A0A1V4APY6_9BACT</name>
<dbReference type="Pfam" id="PF00534">
    <property type="entry name" value="Glycos_transf_1"/>
    <property type="match status" value="1"/>
</dbReference>
<dbReference type="PANTHER" id="PTHR46401">
    <property type="entry name" value="GLYCOSYLTRANSFERASE WBBK-RELATED"/>
    <property type="match status" value="1"/>
</dbReference>
<dbReference type="GO" id="GO:0016757">
    <property type="term" value="F:glycosyltransferase activity"/>
    <property type="evidence" value="ECO:0007669"/>
    <property type="project" value="InterPro"/>
</dbReference>
<dbReference type="Gene3D" id="3.40.50.2000">
    <property type="entry name" value="Glycogen Phosphorylase B"/>
    <property type="match status" value="2"/>
</dbReference>
<protein>
    <recommendedName>
        <fullName evidence="2">Glycosyl transferase family 1 domain-containing protein</fullName>
    </recommendedName>
</protein>
<comment type="caution">
    <text evidence="3">The sequence shown here is derived from an EMBL/GenBank/DDBJ whole genome shotgun (WGS) entry which is preliminary data.</text>
</comment>
<dbReference type="SUPFAM" id="SSF53756">
    <property type="entry name" value="UDP-Glycosyltransferase/glycogen phosphorylase"/>
    <property type="match status" value="1"/>
</dbReference>
<dbReference type="CDD" id="cd03809">
    <property type="entry name" value="GT4_MtfB-like"/>
    <property type="match status" value="1"/>
</dbReference>
<proteinExistence type="predicted"/>
<evidence type="ECO:0000313" key="3">
    <source>
        <dbReference type="EMBL" id="OOP55177.1"/>
    </source>
</evidence>